<dbReference type="InParanoid" id="A0A2T3AA70"/>
<name>A0A2T3AA70_9PEZI</name>
<keyword evidence="2" id="KW-1185">Reference proteome</keyword>
<gene>
    <name evidence="1" type="ORF">BD289DRAFT_231603</name>
</gene>
<dbReference type="EMBL" id="KZ678427">
    <property type="protein sequence ID" value="PSR88550.1"/>
    <property type="molecule type" value="Genomic_DNA"/>
</dbReference>
<evidence type="ECO:0000313" key="1">
    <source>
        <dbReference type="EMBL" id="PSR88550.1"/>
    </source>
</evidence>
<protein>
    <submittedName>
        <fullName evidence="1">Uncharacterized protein</fullName>
    </submittedName>
</protein>
<sequence>MYGDLRTGQLRREHKKQAIGSFFSRASLFVEVSVQAGPQSFVTYSSLNYFASYNSAYVGTKSISFPFLYLSSSSLDVAATRHADHLLCEVALGFESVDSASAVCKHATLECNTAGRLAGWPAMLATQAGARAGIGIAWGRDQHGQLVDDSLVELLKFLRLYILQQASFGTLASPRAATGGVAAHGMAAPENIALHSIIARDNSGRQSTRGLTRSLATRPLGHKLRYRLVISVCSTPPRPEDGPTLSFAFQSSCAGTCELMQLWTLICMQRGWHCSTEARARGVVVRVADRDTSKQARRARPLCLHQQRKVAFVLRTPYNLRFDSVSDEV</sequence>
<dbReference type="Proteomes" id="UP000241462">
    <property type="component" value="Unassembled WGS sequence"/>
</dbReference>
<dbReference type="AlphaFoldDB" id="A0A2T3AA70"/>
<accession>A0A2T3AA70</accession>
<evidence type="ECO:0000313" key="2">
    <source>
        <dbReference type="Proteomes" id="UP000241462"/>
    </source>
</evidence>
<reference evidence="1 2" key="1">
    <citation type="journal article" date="2018" name="Mycol. Prog.">
        <title>Coniella lustricola, a new species from submerged detritus.</title>
        <authorList>
            <person name="Raudabaugh D.B."/>
            <person name="Iturriaga T."/>
            <person name="Carver A."/>
            <person name="Mondo S."/>
            <person name="Pangilinan J."/>
            <person name="Lipzen A."/>
            <person name="He G."/>
            <person name="Amirebrahimi M."/>
            <person name="Grigoriev I.V."/>
            <person name="Miller A.N."/>
        </authorList>
    </citation>
    <scope>NUCLEOTIDE SEQUENCE [LARGE SCALE GENOMIC DNA]</scope>
    <source>
        <strain evidence="1 2">B22-T-1</strain>
    </source>
</reference>
<proteinExistence type="predicted"/>
<organism evidence="1 2">
    <name type="scientific">Coniella lustricola</name>
    <dbReference type="NCBI Taxonomy" id="2025994"/>
    <lineage>
        <taxon>Eukaryota</taxon>
        <taxon>Fungi</taxon>
        <taxon>Dikarya</taxon>
        <taxon>Ascomycota</taxon>
        <taxon>Pezizomycotina</taxon>
        <taxon>Sordariomycetes</taxon>
        <taxon>Sordariomycetidae</taxon>
        <taxon>Diaporthales</taxon>
        <taxon>Schizoparmaceae</taxon>
        <taxon>Coniella</taxon>
    </lineage>
</organism>